<evidence type="ECO:0000313" key="3">
    <source>
        <dbReference type="Proteomes" id="UP000193061"/>
    </source>
</evidence>
<protein>
    <recommendedName>
        <fullName evidence="4">Ysc84 actin-binding domain-containing protein</fullName>
    </recommendedName>
</protein>
<dbReference type="OrthoDB" id="117166at2"/>
<evidence type="ECO:0000256" key="1">
    <source>
        <dbReference type="SAM" id="SignalP"/>
    </source>
</evidence>
<feature type="chain" id="PRO_5012236815" description="Ysc84 actin-binding domain-containing protein" evidence="1">
    <location>
        <begin position="20"/>
        <end position="235"/>
    </location>
</feature>
<dbReference type="RefSeq" id="WP_085805104.1">
    <property type="nucleotide sequence ID" value="NZ_FWFX01000004.1"/>
</dbReference>
<evidence type="ECO:0008006" key="4">
    <source>
        <dbReference type="Google" id="ProtNLM"/>
    </source>
</evidence>
<reference evidence="2 3" key="1">
    <citation type="submission" date="2017-03" db="EMBL/GenBank/DDBJ databases">
        <authorList>
            <person name="Afonso C.L."/>
            <person name="Miller P.J."/>
            <person name="Scott M.A."/>
            <person name="Spackman E."/>
            <person name="Goraichik I."/>
            <person name="Dimitrov K.M."/>
            <person name="Suarez D.L."/>
            <person name="Swayne D.E."/>
        </authorList>
    </citation>
    <scope>NUCLEOTIDE SEQUENCE [LARGE SCALE GENOMIC DNA]</scope>
    <source>
        <strain evidence="2 3">CECT 7450</strain>
    </source>
</reference>
<organism evidence="2 3">
    <name type="scientific">Roseovarius albus</name>
    <dbReference type="NCBI Taxonomy" id="1247867"/>
    <lineage>
        <taxon>Bacteria</taxon>
        <taxon>Pseudomonadati</taxon>
        <taxon>Pseudomonadota</taxon>
        <taxon>Alphaproteobacteria</taxon>
        <taxon>Rhodobacterales</taxon>
        <taxon>Roseobacteraceae</taxon>
        <taxon>Roseovarius</taxon>
    </lineage>
</organism>
<dbReference type="Proteomes" id="UP000193061">
    <property type="component" value="Unassembled WGS sequence"/>
</dbReference>
<evidence type="ECO:0000313" key="2">
    <source>
        <dbReference type="EMBL" id="SLN34435.1"/>
    </source>
</evidence>
<dbReference type="AlphaFoldDB" id="A0A1X6YXS9"/>
<feature type="signal peptide" evidence="1">
    <location>
        <begin position="1"/>
        <end position="19"/>
    </location>
</feature>
<gene>
    <name evidence="2" type="ORF">ROA7450_01548</name>
</gene>
<keyword evidence="1" id="KW-0732">Signal</keyword>
<dbReference type="EMBL" id="FWFX01000004">
    <property type="protein sequence ID" value="SLN34435.1"/>
    <property type="molecule type" value="Genomic_DNA"/>
</dbReference>
<keyword evidence="3" id="KW-1185">Reference proteome</keyword>
<proteinExistence type="predicted"/>
<name>A0A1X6YXS9_9RHOB</name>
<sequence length="235" mass="24762">MFKLLFAVCGIAMAPMAFASGILDKVTEGVSEGVEKVGDAVTGTADKVGDTIDATTKNIGETIDGTAEMISDEETPELTRERLDAMADETLERLFADNTAAKELYDAASGYAVFDARQVGVAGVAAGFGRGVAVSLPSRDRTYMKMGTGGVGLSFGLGGFERRIVILFETPDAFQSFVTVGIDATADAGAMFGEDKSDQAIRFVDGRSVFVLTKKGWKISSSVTGTKYWADGDLN</sequence>
<accession>A0A1X6YXS9</accession>